<name>A0A2T3KKV2_9GAMM</name>
<dbReference type="EMBL" id="PYNF01000003">
    <property type="protein sequence ID" value="PSV00348.1"/>
    <property type="molecule type" value="Genomic_DNA"/>
</dbReference>
<sequence length="102" mass="11475">MNNNSQFYKTADLKISKFFTASVTLGDSKIDKIISHFKCSNSCYENNESSIIINIQELIALDNDKQIPENDGLVMLLAKDISPQNTLEFAALLRTLSFLEIN</sequence>
<comment type="caution">
    <text evidence="1">The sequence shown here is derived from an EMBL/GenBank/DDBJ whole genome shotgun (WGS) entry which is preliminary data.</text>
</comment>
<dbReference type="AlphaFoldDB" id="A0A2T3KKV2"/>
<accession>A0A2T3KKV2</accession>
<evidence type="ECO:0000313" key="2">
    <source>
        <dbReference type="Proteomes" id="UP000241426"/>
    </source>
</evidence>
<organism evidence="1 2">
    <name type="scientific">Photobacterium kishitanii</name>
    <dbReference type="NCBI Taxonomy" id="318456"/>
    <lineage>
        <taxon>Bacteria</taxon>
        <taxon>Pseudomonadati</taxon>
        <taxon>Pseudomonadota</taxon>
        <taxon>Gammaproteobacteria</taxon>
        <taxon>Vibrionales</taxon>
        <taxon>Vibrionaceae</taxon>
        <taxon>Photobacterium</taxon>
    </lineage>
</organism>
<reference evidence="1 2" key="1">
    <citation type="submission" date="2018-01" db="EMBL/GenBank/DDBJ databases">
        <title>Whole genome sequencing of Histamine producing bacteria.</title>
        <authorList>
            <person name="Butler K."/>
        </authorList>
    </citation>
    <scope>NUCLEOTIDE SEQUENCE [LARGE SCALE GENOMIC DNA]</scope>
    <source>
        <strain evidence="1 2">FS-7.2</strain>
    </source>
</reference>
<evidence type="ECO:0000313" key="1">
    <source>
        <dbReference type="EMBL" id="PSV00348.1"/>
    </source>
</evidence>
<protein>
    <submittedName>
        <fullName evidence="1">Uncharacterized protein</fullName>
    </submittedName>
</protein>
<dbReference type="Proteomes" id="UP000241426">
    <property type="component" value="Unassembled WGS sequence"/>
</dbReference>
<proteinExistence type="predicted"/>
<dbReference type="RefSeq" id="WP_107288978.1">
    <property type="nucleotide sequence ID" value="NZ_PYNF01000003.1"/>
</dbReference>
<gene>
    <name evidence="1" type="ORF">C9J27_04270</name>
</gene>